<dbReference type="Proteomes" id="UP000663856">
    <property type="component" value="Unassembled WGS sequence"/>
</dbReference>
<reference evidence="1" key="1">
    <citation type="submission" date="2021-02" db="EMBL/GenBank/DDBJ databases">
        <authorList>
            <person name="Nowell W R."/>
        </authorList>
    </citation>
    <scope>NUCLEOTIDE SEQUENCE</scope>
</reference>
<dbReference type="AlphaFoldDB" id="A0A816M8G2"/>
<accession>A0A816M8G2</accession>
<proteinExistence type="predicted"/>
<evidence type="ECO:0000313" key="2">
    <source>
        <dbReference type="Proteomes" id="UP000663856"/>
    </source>
</evidence>
<name>A0A816M8G2_9BILA</name>
<comment type="caution">
    <text evidence="1">The sequence shown here is derived from an EMBL/GenBank/DDBJ whole genome shotgun (WGS) entry which is preliminary data.</text>
</comment>
<protein>
    <submittedName>
        <fullName evidence="1">Uncharacterized protein</fullName>
    </submittedName>
</protein>
<organism evidence="1 2">
    <name type="scientific">Rotaria magnacalcarata</name>
    <dbReference type="NCBI Taxonomy" id="392030"/>
    <lineage>
        <taxon>Eukaryota</taxon>
        <taxon>Metazoa</taxon>
        <taxon>Spiralia</taxon>
        <taxon>Gnathifera</taxon>
        <taxon>Rotifera</taxon>
        <taxon>Eurotatoria</taxon>
        <taxon>Bdelloidea</taxon>
        <taxon>Philodinida</taxon>
        <taxon>Philodinidae</taxon>
        <taxon>Rotaria</taxon>
    </lineage>
</organism>
<gene>
    <name evidence="1" type="ORF">WKI299_LOCUS3697</name>
</gene>
<sequence>MSARKTRNIPSSQSIAAEYVQCATTREYNEAALNPSLVVSSYINAWLEEHSRVYMYDPFGILQYILSLASFLGDDNYVFRNNRKKTPTTLYLSLCTRPAYGKSYLFQATKDSIIKLLCIRQGLGVYARSNNRKAKINIQMPDLNAFADELTRLGLLTALEKAPRLLLFDELDQLFIRNGLIPLPNSTQNENNFYEITLQLYSDNCLFSKHTSTSETTFQSKRLCIMGNHTQEPCNRLVLRKLNGEGPNPFFERHLMLCARTPVTEKKFNPDIFNHKQFAPFDQLSLTISYLVVLDFYFDDEGRALAIGFGNSLMRESRCYTHNTSNIILNSIVRVSSRKIISY</sequence>
<dbReference type="EMBL" id="CAJNRF010000758">
    <property type="protein sequence ID" value="CAF1979309.1"/>
    <property type="molecule type" value="Genomic_DNA"/>
</dbReference>
<evidence type="ECO:0000313" key="1">
    <source>
        <dbReference type="EMBL" id="CAF1979309.1"/>
    </source>
</evidence>